<evidence type="ECO:0000313" key="2">
    <source>
        <dbReference type="Proteomes" id="UP000297496"/>
    </source>
</evidence>
<gene>
    <name evidence="1" type="ORF">EXE59_12820</name>
</gene>
<protein>
    <submittedName>
        <fullName evidence="1">Uncharacterized protein</fullName>
    </submittedName>
</protein>
<proteinExistence type="predicted"/>
<dbReference type="EMBL" id="SRRO01000001">
    <property type="protein sequence ID" value="TGN64741.1"/>
    <property type="molecule type" value="Genomic_DNA"/>
</dbReference>
<sequence>MATTERDETRRFARPVTDEDHRLVHQFIRASGRRPTAAELDVLRDHGAVVRGVRPRHAAAAPGLAAALRREVARLVSRL</sequence>
<organism evidence="1 2">
    <name type="scientific">Nocardioides eburneiflavus</name>
    <dbReference type="NCBI Taxonomy" id="2518372"/>
    <lineage>
        <taxon>Bacteria</taxon>
        <taxon>Bacillati</taxon>
        <taxon>Actinomycetota</taxon>
        <taxon>Actinomycetes</taxon>
        <taxon>Propionibacteriales</taxon>
        <taxon>Nocardioidaceae</taxon>
        <taxon>Nocardioides</taxon>
    </lineage>
</organism>
<keyword evidence="2" id="KW-1185">Reference proteome</keyword>
<name>A0A4Z1BU11_9ACTN</name>
<evidence type="ECO:0000313" key="1">
    <source>
        <dbReference type="EMBL" id="TGN64741.1"/>
    </source>
</evidence>
<reference evidence="1 2" key="1">
    <citation type="submission" date="2019-04" db="EMBL/GenBank/DDBJ databases">
        <title>Three New Species of Nocardioides, Nocardioides euryhalodurans sp. nov., Nocardioides seonyuensis sp. nov. and Nocardioides eburneoflavus sp. nov. Isolated from Soil.</title>
        <authorList>
            <person name="Roh S.G."/>
            <person name="Lee C."/>
            <person name="Kim M.-K."/>
            <person name="Kim S.B."/>
        </authorList>
    </citation>
    <scope>NUCLEOTIDE SEQUENCE [LARGE SCALE GENOMIC DNA]</scope>
    <source>
        <strain evidence="1 2">MMS17-SY213</strain>
    </source>
</reference>
<dbReference type="RefSeq" id="WP_135839249.1">
    <property type="nucleotide sequence ID" value="NZ_SRRO01000001.1"/>
</dbReference>
<accession>A0A4Z1BU11</accession>
<dbReference type="Proteomes" id="UP000297496">
    <property type="component" value="Unassembled WGS sequence"/>
</dbReference>
<dbReference type="AlphaFoldDB" id="A0A4Z1BU11"/>
<comment type="caution">
    <text evidence="1">The sequence shown here is derived from an EMBL/GenBank/DDBJ whole genome shotgun (WGS) entry which is preliminary data.</text>
</comment>